<dbReference type="Ensembl" id="ENSSPUT00000008227.1">
    <property type="protein sequence ID" value="ENSSPUP00000007724.1"/>
    <property type="gene ID" value="ENSSPUG00000005978.1"/>
</dbReference>
<protein>
    <recommendedName>
        <fullName evidence="3">Muscle-specific beta 1 integrin binding protein 2</fullName>
    </recommendedName>
</protein>
<dbReference type="Gene3D" id="3.40.50.300">
    <property type="entry name" value="P-loop containing nucleotide triphosphate hydrolases"/>
    <property type="match status" value="1"/>
</dbReference>
<keyword evidence="2" id="KW-1185">Reference proteome</keyword>
<reference evidence="1" key="2">
    <citation type="submission" date="2025-09" db="UniProtKB">
        <authorList>
            <consortium name="Ensembl"/>
        </authorList>
    </citation>
    <scope>IDENTIFICATION</scope>
</reference>
<accession>A0A8D0GL71</accession>
<evidence type="ECO:0008006" key="3">
    <source>
        <dbReference type="Google" id="ProtNLM"/>
    </source>
</evidence>
<dbReference type="AlphaFoldDB" id="A0A8D0GL71"/>
<dbReference type="OMA" id="INAWNEN"/>
<proteinExistence type="predicted"/>
<sequence length="150" mass="17534">MEVIIGIGPVANGGKTTLTYKLMQPQDEIEVENGLKQYDVISALDVEARMNTINAWIKNPVKFECSHGINTLDARIVHDSDERDETIHILIVEGFLLYTYRPLIEVFIFSQRYFLSIPYEECKRKRSSRNYTIFISTITWILLKQKYREI</sequence>
<dbReference type="GeneTree" id="ENSGT00940000159842"/>
<evidence type="ECO:0000313" key="1">
    <source>
        <dbReference type="Ensembl" id="ENSSPUP00000007724.1"/>
    </source>
</evidence>
<organism evidence="1 2">
    <name type="scientific">Sphenodon punctatus</name>
    <name type="common">Tuatara</name>
    <name type="synonym">Hatteria punctata</name>
    <dbReference type="NCBI Taxonomy" id="8508"/>
    <lineage>
        <taxon>Eukaryota</taxon>
        <taxon>Metazoa</taxon>
        <taxon>Chordata</taxon>
        <taxon>Craniata</taxon>
        <taxon>Vertebrata</taxon>
        <taxon>Euteleostomi</taxon>
        <taxon>Lepidosauria</taxon>
        <taxon>Sphenodontia</taxon>
        <taxon>Sphenodontidae</taxon>
        <taxon>Sphenodon</taxon>
    </lineage>
</organism>
<name>A0A8D0GL71_SPHPU</name>
<evidence type="ECO:0000313" key="2">
    <source>
        <dbReference type="Proteomes" id="UP000694392"/>
    </source>
</evidence>
<reference evidence="1" key="1">
    <citation type="submission" date="2025-08" db="UniProtKB">
        <authorList>
            <consortium name="Ensembl"/>
        </authorList>
    </citation>
    <scope>IDENTIFICATION</scope>
</reference>
<dbReference type="InterPro" id="IPR027417">
    <property type="entry name" value="P-loop_NTPase"/>
</dbReference>
<dbReference type="Proteomes" id="UP000694392">
    <property type="component" value="Unplaced"/>
</dbReference>